<evidence type="ECO:0000256" key="5">
    <source>
        <dbReference type="ARBA" id="ARBA00023098"/>
    </source>
</evidence>
<evidence type="ECO:0000256" key="1">
    <source>
        <dbReference type="ARBA" id="ARBA00022475"/>
    </source>
</evidence>
<dbReference type="Pfam" id="PF13091">
    <property type="entry name" value="PLDc_2"/>
    <property type="match status" value="2"/>
</dbReference>
<keyword evidence="8 9" id="KW-1208">Phospholipid metabolism</keyword>
<proteinExistence type="inferred from homology"/>
<feature type="active site" evidence="9">
    <location>
        <position position="301"/>
    </location>
</feature>
<evidence type="ECO:0000313" key="13">
    <source>
        <dbReference type="Proteomes" id="UP001165292"/>
    </source>
</evidence>
<dbReference type="CDD" id="cd09110">
    <property type="entry name" value="PLDc_CLS_1"/>
    <property type="match status" value="1"/>
</dbReference>
<dbReference type="Gene3D" id="3.30.870.10">
    <property type="entry name" value="Endonuclease Chain A"/>
    <property type="match status" value="2"/>
</dbReference>
<evidence type="ECO:0000256" key="7">
    <source>
        <dbReference type="ARBA" id="ARBA00023209"/>
    </source>
</evidence>
<feature type="active site" evidence="9">
    <location>
        <position position="120"/>
    </location>
</feature>
<dbReference type="PANTHER" id="PTHR21248">
    <property type="entry name" value="CARDIOLIPIN SYNTHASE"/>
    <property type="match status" value="1"/>
</dbReference>
<reference evidence="12" key="1">
    <citation type="submission" date="2022-06" db="EMBL/GenBank/DDBJ databases">
        <title>Detection of beta-lactamases in bacteria of animal origin.</title>
        <authorList>
            <person name="Mlynarcik P."/>
            <person name="Zdarska V."/>
            <person name="Chudobova H."/>
            <person name="Prochazkova P."/>
            <person name="Hricova K."/>
            <person name="Mezerova K."/>
            <person name="Bardon J."/>
            <person name="Dolejska M."/>
            <person name="Sukkar I."/>
            <person name="Kolar M."/>
        </authorList>
    </citation>
    <scope>NUCLEOTIDE SEQUENCE</scope>
    <source>
        <strain evidence="12">S 300-3</strain>
    </source>
</reference>
<comment type="catalytic activity">
    <reaction evidence="9">
        <text>2 a 1,2-diacyl-sn-glycero-3-phospho-(1'-sn-glycerol) = a cardiolipin + glycerol</text>
        <dbReference type="Rhea" id="RHEA:31451"/>
        <dbReference type="ChEBI" id="CHEBI:17754"/>
        <dbReference type="ChEBI" id="CHEBI:62237"/>
        <dbReference type="ChEBI" id="CHEBI:64716"/>
    </reaction>
</comment>
<evidence type="ECO:0000256" key="9">
    <source>
        <dbReference type="HAMAP-Rule" id="MF_01917"/>
    </source>
</evidence>
<feature type="region of interest" description="Disordered" evidence="10">
    <location>
        <begin position="393"/>
        <end position="422"/>
    </location>
</feature>
<name>A0AA41WHT0_9GAMM</name>
<dbReference type="EMBL" id="JAMYBS010000002">
    <property type="protein sequence ID" value="MCO7543708.1"/>
    <property type="molecule type" value="Genomic_DNA"/>
</dbReference>
<accession>A0AA41WHT0</accession>
<dbReference type="AlphaFoldDB" id="A0AA41WHT0"/>
<dbReference type="CDD" id="cd09159">
    <property type="entry name" value="PLDc_ybhO_like_2"/>
    <property type="match status" value="1"/>
</dbReference>
<feature type="active site" evidence="9">
    <location>
        <position position="296"/>
    </location>
</feature>
<sequence>MKFHWRDGNRLQLLENGEEFFPRVFEAIREAKKEVLLETFIFFEDKVGIELQKALIAAAQRGASVDITVDGYGSADLSAEFVAAMTDVGIRIQMFDPRKRLLGKRVNLFRRLHRKIVVVDGEVAFIGGINFSADHLGDFGPGAKQDYALQVEGPVVHDIHRFALTTVAPPNPSRRWWQRRIRPLADTYVGSSRGEARALLVTRDNDEHNTDIEQHYLQAIRDARSRLVIANAYFFPGYRVLREIRNAARRGVRVRLILQGQPDMPIAKFGARMLYNYLMNDGVEIHEYCRRPLHGKVALADYEWSTVGSSNLDPLSLSLNLEANLIIRDHMFNRLLHERLDHLLQNDCRRIPLERIMRGYWWRAPLAFLIFHFLRHFPALVGMFPAHKPKLELLDPNNRPAQSQSQSQSHQVSDAPLQREQQ</sequence>
<feature type="active site" evidence="9">
    <location>
        <position position="115"/>
    </location>
</feature>
<dbReference type="PROSITE" id="PS50035">
    <property type="entry name" value="PLD"/>
    <property type="match status" value="2"/>
</dbReference>
<comment type="similarity">
    <text evidence="9">Belongs to the phospholipase D family. Cardiolipin synthase subfamily. ClsB sub-subfamily.</text>
</comment>
<feature type="active site" evidence="9">
    <location>
        <position position="113"/>
    </location>
</feature>
<dbReference type="InterPro" id="IPR025202">
    <property type="entry name" value="PLD-like_dom"/>
</dbReference>
<evidence type="ECO:0000256" key="10">
    <source>
        <dbReference type="SAM" id="MobiDB-lite"/>
    </source>
</evidence>
<dbReference type="GO" id="GO:0005886">
    <property type="term" value="C:plasma membrane"/>
    <property type="evidence" value="ECO:0007669"/>
    <property type="project" value="UniProtKB-SubCell"/>
</dbReference>
<dbReference type="GO" id="GO:0008808">
    <property type="term" value="F:cardiolipin synthase activity"/>
    <property type="evidence" value="ECO:0007669"/>
    <property type="project" value="InterPro"/>
</dbReference>
<dbReference type="PANTHER" id="PTHR21248:SF23">
    <property type="entry name" value="CARDIOLIPIN SYNTHASE B"/>
    <property type="match status" value="1"/>
</dbReference>
<dbReference type="SUPFAM" id="SSF56024">
    <property type="entry name" value="Phospholipase D/nuclease"/>
    <property type="match status" value="2"/>
</dbReference>
<keyword evidence="1 9" id="KW-1003">Cell membrane</keyword>
<keyword evidence="5 9" id="KW-0443">Lipid metabolism</keyword>
<evidence type="ECO:0000259" key="11">
    <source>
        <dbReference type="PROSITE" id="PS50035"/>
    </source>
</evidence>
<dbReference type="NCBIfam" id="NF008427">
    <property type="entry name" value="PRK11263.1"/>
    <property type="match status" value="1"/>
</dbReference>
<protein>
    <recommendedName>
        <fullName evidence="9">Cardiolipin synthase B</fullName>
        <shortName evidence="9">CL synthase</shortName>
        <ecNumber evidence="9">2.7.8.-</ecNumber>
    </recommendedName>
</protein>
<evidence type="ECO:0000256" key="3">
    <source>
        <dbReference type="ARBA" id="ARBA00022679"/>
    </source>
</evidence>
<dbReference type="InterPro" id="IPR030872">
    <property type="entry name" value="Cardiolipin_synth_ClsB"/>
</dbReference>
<gene>
    <name evidence="9 12" type="primary">clsB</name>
    <name evidence="12" type="ORF">NJF43_02940</name>
</gene>
<feature type="active site" evidence="9">
    <location>
        <position position="294"/>
    </location>
</feature>
<comment type="function">
    <text evidence="9">Catalyzes the phosphatidyl group transfer from one phosphatidylglycerol molecule to another to form cardiolipin (CL) (diphosphatidylglycerol) and glycerol.</text>
</comment>
<comment type="subcellular location">
    <subcellularLocation>
        <location evidence="9">Cell membrane</location>
        <topology evidence="9">Peripheral membrane protein</topology>
    </subcellularLocation>
</comment>
<dbReference type="GO" id="GO:0032049">
    <property type="term" value="P:cardiolipin biosynthetic process"/>
    <property type="evidence" value="ECO:0007669"/>
    <property type="project" value="InterPro"/>
</dbReference>
<feature type="domain" description="PLD phosphodiesterase" evidence="11">
    <location>
        <begin position="108"/>
        <end position="135"/>
    </location>
</feature>
<dbReference type="RefSeq" id="WP_253162238.1">
    <property type="nucleotide sequence ID" value="NZ_DALZTK010000001.1"/>
</dbReference>
<keyword evidence="6 9" id="KW-0472">Membrane</keyword>
<keyword evidence="3 9" id="KW-0808">Transferase</keyword>
<dbReference type="SMART" id="SM00155">
    <property type="entry name" value="PLDc"/>
    <property type="match status" value="2"/>
</dbReference>
<dbReference type="Proteomes" id="UP001165292">
    <property type="component" value="Unassembled WGS sequence"/>
</dbReference>
<dbReference type="InterPro" id="IPR001736">
    <property type="entry name" value="PLipase_D/transphosphatidylase"/>
</dbReference>
<keyword evidence="4" id="KW-0677">Repeat</keyword>
<evidence type="ECO:0000256" key="4">
    <source>
        <dbReference type="ARBA" id="ARBA00022737"/>
    </source>
</evidence>
<feature type="compositionally biased region" description="Low complexity" evidence="10">
    <location>
        <begin position="402"/>
        <end position="413"/>
    </location>
</feature>
<evidence type="ECO:0000256" key="6">
    <source>
        <dbReference type="ARBA" id="ARBA00023136"/>
    </source>
</evidence>
<dbReference type="HAMAP" id="MF_01917">
    <property type="entry name" value="Cardiolipin_synth_ClsB"/>
    <property type="match status" value="1"/>
</dbReference>
<comment type="caution">
    <text evidence="12">The sequence shown here is derived from an EMBL/GenBank/DDBJ whole genome shotgun (WGS) entry which is preliminary data.</text>
</comment>
<feature type="domain" description="PLD phosphodiesterase" evidence="11">
    <location>
        <begin position="289"/>
        <end position="316"/>
    </location>
</feature>
<organism evidence="12 13">
    <name type="scientific">Stutzerimonas nitrititolerans</name>
    <dbReference type="NCBI Taxonomy" id="2482751"/>
    <lineage>
        <taxon>Bacteria</taxon>
        <taxon>Pseudomonadati</taxon>
        <taxon>Pseudomonadota</taxon>
        <taxon>Gammaproteobacteria</taxon>
        <taxon>Pseudomonadales</taxon>
        <taxon>Pseudomonadaceae</taxon>
        <taxon>Stutzerimonas</taxon>
    </lineage>
</organism>
<keyword evidence="2 9" id="KW-0444">Lipid biosynthesis</keyword>
<evidence type="ECO:0000256" key="2">
    <source>
        <dbReference type="ARBA" id="ARBA00022516"/>
    </source>
</evidence>
<evidence type="ECO:0000256" key="8">
    <source>
        <dbReference type="ARBA" id="ARBA00023264"/>
    </source>
</evidence>
<dbReference type="EC" id="2.7.8.-" evidence="9"/>
<keyword evidence="7 9" id="KW-0594">Phospholipid biosynthesis</keyword>
<evidence type="ECO:0000313" key="12">
    <source>
        <dbReference type="EMBL" id="MCO7543708.1"/>
    </source>
</evidence>